<protein>
    <submittedName>
        <fullName evidence="4">Basic proline-rich protein-like</fullName>
    </submittedName>
</protein>
<keyword evidence="5" id="KW-1185">Reference proteome</keyword>
<dbReference type="AlphaFoldDB" id="A0A151NU97"/>
<evidence type="ECO:0000256" key="2">
    <source>
        <dbReference type="SAM" id="MobiDB-lite"/>
    </source>
</evidence>
<feature type="region of interest" description="Disordered" evidence="2">
    <location>
        <begin position="127"/>
        <end position="156"/>
    </location>
</feature>
<dbReference type="InterPro" id="IPR042779">
    <property type="entry name" value="MISP/MISP3-like"/>
</dbReference>
<reference evidence="4 5" key="1">
    <citation type="journal article" date="2012" name="Genome Biol.">
        <title>Sequencing three crocodilian genomes to illuminate the evolution of archosaurs and amniotes.</title>
        <authorList>
            <person name="St John J.A."/>
            <person name="Braun E.L."/>
            <person name="Isberg S.R."/>
            <person name="Miles L.G."/>
            <person name="Chong A.Y."/>
            <person name="Gongora J."/>
            <person name="Dalzell P."/>
            <person name="Moran C."/>
            <person name="Bed'hom B."/>
            <person name="Abzhanov A."/>
            <person name="Burgess S.C."/>
            <person name="Cooksey A.M."/>
            <person name="Castoe T.A."/>
            <person name="Crawford N.G."/>
            <person name="Densmore L.D."/>
            <person name="Drew J.C."/>
            <person name="Edwards S.V."/>
            <person name="Faircloth B.C."/>
            <person name="Fujita M.K."/>
            <person name="Greenwold M.J."/>
            <person name="Hoffmann F.G."/>
            <person name="Howard J.M."/>
            <person name="Iguchi T."/>
            <person name="Janes D.E."/>
            <person name="Khan S.Y."/>
            <person name="Kohno S."/>
            <person name="de Koning A.J."/>
            <person name="Lance S.L."/>
            <person name="McCarthy F.M."/>
            <person name="McCormack J.E."/>
            <person name="Merchant M.E."/>
            <person name="Peterson D.G."/>
            <person name="Pollock D.D."/>
            <person name="Pourmand N."/>
            <person name="Raney B.J."/>
            <person name="Roessler K.A."/>
            <person name="Sanford J.R."/>
            <person name="Sawyer R.H."/>
            <person name="Schmidt C.J."/>
            <person name="Triplett E.W."/>
            <person name="Tuberville T.D."/>
            <person name="Venegas-Anaya M."/>
            <person name="Howard J.T."/>
            <person name="Jarvis E.D."/>
            <person name="Guillette L.J.Jr."/>
            <person name="Glenn T.C."/>
            <person name="Green R.E."/>
            <person name="Ray D.A."/>
        </authorList>
    </citation>
    <scope>NUCLEOTIDE SEQUENCE [LARGE SCALE GENOMIC DNA]</scope>
    <source>
        <strain evidence="4">KSC_2009_1</strain>
    </source>
</reference>
<dbReference type="Pfam" id="PF15304">
    <property type="entry name" value="AKAP2_C"/>
    <property type="match status" value="1"/>
</dbReference>
<feature type="compositionally biased region" description="Polar residues" evidence="2">
    <location>
        <begin position="281"/>
        <end position="291"/>
    </location>
</feature>
<dbReference type="Proteomes" id="UP000050525">
    <property type="component" value="Unassembled WGS sequence"/>
</dbReference>
<feature type="domain" description="A-kinase anchor protein 2 C-terminal" evidence="3">
    <location>
        <begin position="197"/>
        <end position="305"/>
    </location>
</feature>
<dbReference type="PANTHER" id="PTHR18839">
    <property type="entry name" value="MITOTIC INTERACTOR AND SUBSTRATE OF PLK1 MISP FAMILY MEMBER"/>
    <property type="match status" value="1"/>
</dbReference>
<keyword evidence="1" id="KW-0175">Coiled coil</keyword>
<evidence type="ECO:0000259" key="3">
    <source>
        <dbReference type="Pfam" id="PF15304"/>
    </source>
</evidence>
<evidence type="ECO:0000256" key="1">
    <source>
        <dbReference type="ARBA" id="ARBA00023054"/>
    </source>
</evidence>
<dbReference type="InterPro" id="IPR029304">
    <property type="entry name" value="AKAP2_C"/>
</dbReference>
<accession>A0A151NU97</accession>
<dbReference type="eggNOG" id="ENOG502S5AK">
    <property type="taxonomic scope" value="Eukaryota"/>
</dbReference>
<gene>
    <name evidence="4" type="ORF">Y1Q_0009008</name>
</gene>
<evidence type="ECO:0000313" key="4">
    <source>
        <dbReference type="EMBL" id="KYO40334.1"/>
    </source>
</evidence>
<dbReference type="PANTHER" id="PTHR18839:SF0">
    <property type="entry name" value="MITOTIC INTERACTOR AND SUBSTRATE OF PLK1 ISOFORM X1-RELATED"/>
    <property type="match status" value="1"/>
</dbReference>
<dbReference type="EMBL" id="AKHW03001975">
    <property type="protein sequence ID" value="KYO40334.1"/>
    <property type="molecule type" value="Genomic_DNA"/>
</dbReference>
<feature type="compositionally biased region" description="Polar residues" evidence="2">
    <location>
        <begin position="127"/>
        <end position="144"/>
    </location>
</feature>
<comment type="caution">
    <text evidence="4">The sequence shown here is derived from an EMBL/GenBank/DDBJ whole genome shotgun (WGS) entry which is preliminary data.</text>
</comment>
<evidence type="ECO:0000313" key="5">
    <source>
        <dbReference type="Proteomes" id="UP000050525"/>
    </source>
</evidence>
<sequence length="314" mass="35200">MEPETPIEREIRQLQEREEVLRRERGLTSPRGAQELVEVRIRPLLSQPALVLRPSDTERRWAGAQMLREIEREARREQALVRLGTVLGAYDPGPAPGMLQKKMLFEASPWEPEGLFLGNQVHWQPEGVSTSTRTTWQPEGTSPGNRGPEEISPGNQVSWQQDGIFTANQGPGAKANMVILEPGTLLRPGGPPGTPRGPFARLHPRSPPSLLEQEVREAREREQELRRQRQVLYGTTTPRDEDEGHEDAQETPPQQAERVSCGKLDVTWPPPSPAEPLQLNGLDQANRSPRSLRQKNALIQRWESGSLGNPESPE</sequence>
<proteinExistence type="predicted"/>
<feature type="region of interest" description="Disordered" evidence="2">
    <location>
        <begin position="183"/>
        <end position="314"/>
    </location>
</feature>
<name>A0A151NU97_ALLMI</name>
<feature type="compositionally biased region" description="Basic and acidic residues" evidence="2">
    <location>
        <begin position="213"/>
        <end position="227"/>
    </location>
</feature>
<organism evidence="4 5">
    <name type="scientific">Alligator mississippiensis</name>
    <name type="common">American alligator</name>
    <dbReference type="NCBI Taxonomy" id="8496"/>
    <lineage>
        <taxon>Eukaryota</taxon>
        <taxon>Metazoa</taxon>
        <taxon>Chordata</taxon>
        <taxon>Craniata</taxon>
        <taxon>Vertebrata</taxon>
        <taxon>Euteleostomi</taxon>
        <taxon>Archelosauria</taxon>
        <taxon>Archosauria</taxon>
        <taxon>Crocodylia</taxon>
        <taxon>Alligatoridae</taxon>
        <taxon>Alligatorinae</taxon>
        <taxon>Alligator</taxon>
    </lineage>
</organism>